<feature type="domain" description="CobQ/CobB/MinD/ParA nucleotide binding" evidence="1">
    <location>
        <begin position="4"/>
        <end position="117"/>
    </location>
</feature>
<comment type="caution">
    <text evidence="2">The sequence shown here is derived from an EMBL/GenBank/DDBJ whole genome shotgun (WGS) entry which is preliminary data.</text>
</comment>
<dbReference type="Gene3D" id="3.40.50.300">
    <property type="entry name" value="P-loop containing nucleotide triphosphate hydrolases"/>
    <property type="match status" value="1"/>
</dbReference>
<evidence type="ECO:0000313" key="3">
    <source>
        <dbReference type="Proteomes" id="UP001294412"/>
    </source>
</evidence>
<dbReference type="Proteomes" id="UP001294412">
    <property type="component" value="Unassembled WGS sequence"/>
</dbReference>
<proteinExistence type="predicted"/>
<evidence type="ECO:0000313" key="2">
    <source>
        <dbReference type="EMBL" id="MDY8111172.1"/>
    </source>
</evidence>
<dbReference type="InterPro" id="IPR002586">
    <property type="entry name" value="CobQ/CobB/MinD/ParA_Nub-bd_dom"/>
</dbReference>
<keyword evidence="3" id="KW-1185">Reference proteome</keyword>
<dbReference type="Pfam" id="PF01656">
    <property type="entry name" value="CbiA"/>
    <property type="match status" value="1"/>
</dbReference>
<dbReference type="InterPro" id="IPR050678">
    <property type="entry name" value="DNA_Partitioning_ATPase"/>
</dbReference>
<reference evidence="2 3" key="1">
    <citation type="submission" date="2023-12" db="EMBL/GenBank/DDBJ databases">
        <title>Description of Novel Strain Fulvimarina sp. 2208YS6-2-32 isolated from Uroteuthis (Photololigo) edulis.</title>
        <authorList>
            <person name="Park J.-S."/>
        </authorList>
    </citation>
    <scope>NUCLEOTIDE SEQUENCE [LARGE SCALE GENOMIC DNA]</scope>
    <source>
        <strain evidence="2 3">2208YS6-2-32</strain>
    </source>
</reference>
<dbReference type="PANTHER" id="PTHR13696">
    <property type="entry name" value="P-LOOP CONTAINING NUCLEOSIDE TRIPHOSPHATE HYDROLASE"/>
    <property type="match status" value="1"/>
</dbReference>
<dbReference type="SUPFAM" id="SSF52540">
    <property type="entry name" value="P-loop containing nucleoside triphosphate hydrolases"/>
    <property type="match status" value="1"/>
</dbReference>
<protein>
    <submittedName>
        <fullName evidence="2">ParA family protein</fullName>
    </submittedName>
</protein>
<dbReference type="InterPro" id="IPR027417">
    <property type="entry name" value="P-loop_NTPase"/>
</dbReference>
<name>A0ABU5I728_9HYPH</name>
<dbReference type="EMBL" id="JAXLPB010000014">
    <property type="protein sequence ID" value="MDY8111172.1"/>
    <property type="molecule type" value="Genomic_DNA"/>
</dbReference>
<dbReference type="CDD" id="cd02042">
    <property type="entry name" value="ParAB_family"/>
    <property type="match status" value="1"/>
</dbReference>
<organism evidence="2 3">
    <name type="scientific">Fulvimarina uroteuthidis</name>
    <dbReference type="NCBI Taxonomy" id="3098149"/>
    <lineage>
        <taxon>Bacteria</taxon>
        <taxon>Pseudomonadati</taxon>
        <taxon>Pseudomonadota</taxon>
        <taxon>Alphaproteobacteria</taxon>
        <taxon>Hyphomicrobiales</taxon>
        <taxon>Aurantimonadaceae</taxon>
        <taxon>Fulvimarina</taxon>
    </lineage>
</organism>
<sequence length="204" mass="21424">MKVIAIASRKGGSSKTTLAVHIAGLAGAIILDADPQGSAGEWYGEREAETPLVIEVRPGELVELVEQARAENAPVIIDTPPHAEASIAEAMRVSDLVLIPVRPSLFDLRAAGATFDMAKALKVPAAVILTQCPASSIIGEPSIVKEARQYLASIDAPVLKATMGSRAAYQHALISGSSADEYEPAGKAAKEIAALWKEIRKHLA</sequence>
<dbReference type="PIRSF" id="PIRSF009320">
    <property type="entry name" value="Nuc_binding_HP_1000"/>
    <property type="match status" value="1"/>
</dbReference>
<gene>
    <name evidence="2" type="ORF">U0C82_18810</name>
</gene>
<dbReference type="PANTHER" id="PTHR13696:SF96">
    <property type="entry name" value="COBQ_COBB_MIND_PARA NUCLEOTIDE BINDING DOMAIN-CONTAINING PROTEIN"/>
    <property type="match status" value="1"/>
</dbReference>
<accession>A0ABU5I728</accession>
<dbReference type="RefSeq" id="WP_322189370.1">
    <property type="nucleotide sequence ID" value="NZ_JAXLPB010000014.1"/>
</dbReference>
<evidence type="ECO:0000259" key="1">
    <source>
        <dbReference type="Pfam" id="PF01656"/>
    </source>
</evidence>